<dbReference type="HOGENOM" id="CLU_028076_0_0_1"/>
<evidence type="ECO:0000256" key="1">
    <source>
        <dbReference type="SAM" id="MobiDB-lite"/>
    </source>
</evidence>
<dbReference type="EMBL" id="CM000881">
    <property type="protein sequence ID" value="PNT70232.1"/>
    <property type="molecule type" value="Genomic_DNA"/>
</dbReference>
<dbReference type="Proteomes" id="UP000008810">
    <property type="component" value="Chromosome 2"/>
</dbReference>
<dbReference type="InterPro" id="IPR011676">
    <property type="entry name" value="DUF1618"/>
</dbReference>
<evidence type="ECO:0000259" key="2">
    <source>
        <dbReference type="Pfam" id="PF07762"/>
    </source>
</evidence>
<reference evidence="3 4" key="1">
    <citation type="journal article" date="2010" name="Nature">
        <title>Genome sequencing and analysis of the model grass Brachypodium distachyon.</title>
        <authorList>
            <consortium name="International Brachypodium Initiative"/>
        </authorList>
    </citation>
    <scope>NUCLEOTIDE SEQUENCE [LARGE SCALE GENOMIC DNA]</scope>
    <source>
        <strain evidence="3 4">Bd21</strain>
    </source>
</reference>
<dbReference type="Gramene" id="PNT70232">
    <property type="protein sequence ID" value="PNT70232"/>
    <property type="gene ID" value="BRADI_2g08322v3"/>
</dbReference>
<proteinExistence type="predicted"/>
<reference evidence="3" key="2">
    <citation type="submission" date="2017-06" db="EMBL/GenBank/DDBJ databases">
        <title>WGS assembly of Brachypodium distachyon.</title>
        <authorList>
            <consortium name="The International Brachypodium Initiative"/>
            <person name="Lucas S."/>
            <person name="Harmon-Smith M."/>
            <person name="Lail K."/>
            <person name="Tice H."/>
            <person name="Grimwood J."/>
            <person name="Bruce D."/>
            <person name="Barry K."/>
            <person name="Shu S."/>
            <person name="Lindquist E."/>
            <person name="Wang M."/>
            <person name="Pitluck S."/>
            <person name="Vogel J.P."/>
            <person name="Garvin D.F."/>
            <person name="Mockler T.C."/>
            <person name="Schmutz J."/>
            <person name="Rokhsar D."/>
            <person name="Bevan M.W."/>
        </authorList>
    </citation>
    <scope>NUCLEOTIDE SEQUENCE</scope>
    <source>
        <strain evidence="3">Bd21</strain>
    </source>
</reference>
<dbReference type="OMA" id="FACAAEM"/>
<feature type="domain" description="DUF1618" evidence="2">
    <location>
        <begin position="169"/>
        <end position="287"/>
    </location>
</feature>
<organism evidence="4">
    <name type="scientific">Brachypodium distachyon</name>
    <name type="common">Purple false brome</name>
    <name type="synonym">Trachynia distachya</name>
    <dbReference type="NCBI Taxonomy" id="15368"/>
    <lineage>
        <taxon>Eukaryota</taxon>
        <taxon>Viridiplantae</taxon>
        <taxon>Streptophyta</taxon>
        <taxon>Embryophyta</taxon>
        <taxon>Tracheophyta</taxon>
        <taxon>Spermatophyta</taxon>
        <taxon>Magnoliopsida</taxon>
        <taxon>Liliopsida</taxon>
        <taxon>Poales</taxon>
        <taxon>Poaceae</taxon>
        <taxon>BOP clade</taxon>
        <taxon>Pooideae</taxon>
        <taxon>Stipodae</taxon>
        <taxon>Brachypodieae</taxon>
        <taxon>Brachypodium</taxon>
    </lineage>
</organism>
<dbReference type="InParanoid" id="I1HDR2"/>
<gene>
    <name evidence="3" type="ORF">BRADI_2g08322v3</name>
</gene>
<dbReference type="PANTHER" id="PTHR33086:SF44">
    <property type="entry name" value="OS03G0683600 PROTEIN"/>
    <property type="match status" value="1"/>
</dbReference>
<evidence type="ECO:0000313" key="3">
    <source>
        <dbReference type="EMBL" id="PNT70232.1"/>
    </source>
</evidence>
<sequence>MPSARVRPAGQMKTELPPPPSPAPTQQWAILPRVPQVSRIDLSRKDFSLALAAPPDLSELSISSTIAELSFSAGFIPFVLAADPSGLLLVSDAYGRATDPLGGGGGGERPAYFVWDAANVVTHRALAHEEAVHHSGNVGFIVSPTKHGRYHDFTVAELLPVAAGESVTILCYDSFSHIWEKKTLPFPMPRYPWSSANVFSHDRKLCKRRCVNLSDGKLRFVELAGSARKPWVITMWTLVDAEACSWNLDYRVNLRDIWDDESYRETKLPKKRPLLAAVHPVDPAVVYFLQKGNLFGVNLRTKRVVDKCVALEPVTHLNIDEESSRSIITWNLPPSLTYSSGGLYNSNVDVGQKRKRSDCFACESQIKHAS</sequence>
<reference evidence="4" key="3">
    <citation type="submission" date="2018-08" db="UniProtKB">
        <authorList>
            <consortium name="EnsemblPlants"/>
        </authorList>
    </citation>
    <scope>IDENTIFICATION</scope>
    <source>
        <strain evidence="4">cv. Bd21</strain>
    </source>
</reference>
<keyword evidence="5" id="KW-1185">Reference proteome</keyword>
<accession>I1HDR2</accession>
<evidence type="ECO:0000313" key="5">
    <source>
        <dbReference type="Proteomes" id="UP000008810"/>
    </source>
</evidence>
<dbReference type="PANTHER" id="PTHR33086">
    <property type="entry name" value="OS05G0468200 PROTEIN-RELATED"/>
    <property type="match status" value="1"/>
</dbReference>
<dbReference type="AlphaFoldDB" id="I1HDR2"/>
<dbReference type="EnsemblPlants" id="PNT70232">
    <property type="protein sequence ID" value="PNT70232"/>
    <property type="gene ID" value="BRADI_2g08322v3"/>
</dbReference>
<dbReference type="Pfam" id="PF07762">
    <property type="entry name" value="DUF1618"/>
    <property type="match status" value="1"/>
</dbReference>
<name>I1HDR2_BRADI</name>
<evidence type="ECO:0000313" key="4">
    <source>
        <dbReference type="EnsemblPlants" id="PNT70232"/>
    </source>
</evidence>
<dbReference type="OrthoDB" id="622835at2759"/>
<protein>
    <recommendedName>
        <fullName evidence="2">DUF1618 domain-containing protein</fullName>
    </recommendedName>
</protein>
<feature type="region of interest" description="Disordered" evidence="1">
    <location>
        <begin position="1"/>
        <end position="26"/>
    </location>
</feature>